<keyword evidence="2 5" id="KW-0812">Transmembrane</keyword>
<feature type="transmembrane region" description="Helical" evidence="5">
    <location>
        <begin position="264"/>
        <end position="283"/>
    </location>
</feature>
<dbReference type="GO" id="GO:0005524">
    <property type="term" value="F:ATP binding"/>
    <property type="evidence" value="ECO:0007669"/>
    <property type="project" value="InterPro"/>
</dbReference>
<dbReference type="EMBL" id="PJNE01000001">
    <property type="protein sequence ID" value="PKW27385.1"/>
    <property type="molecule type" value="Genomic_DNA"/>
</dbReference>
<accession>A0A2N3YKK7</accession>
<feature type="transmembrane region" description="Helical" evidence="5">
    <location>
        <begin position="150"/>
        <end position="169"/>
    </location>
</feature>
<feature type="transmembrane region" description="Helical" evidence="5">
    <location>
        <begin position="175"/>
        <end position="194"/>
    </location>
</feature>
<dbReference type="CDD" id="cd07346">
    <property type="entry name" value="ABC_6TM_exporters"/>
    <property type="match status" value="1"/>
</dbReference>
<feature type="transmembrane region" description="Helical" evidence="5">
    <location>
        <begin position="36"/>
        <end position="61"/>
    </location>
</feature>
<dbReference type="PANTHER" id="PTHR43394:SF1">
    <property type="entry name" value="ATP-BINDING CASSETTE SUB-FAMILY B MEMBER 10, MITOCHONDRIAL"/>
    <property type="match status" value="1"/>
</dbReference>
<dbReference type="Gene3D" id="3.40.50.300">
    <property type="entry name" value="P-loop containing nucleotide triphosphate hydrolases"/>
    <property type="match status" value="1"/>
</dbReference>
<evidence type="ECO:0000256" key="2">
    <source>
        <dbReference type="ARBA" id="ARBA00022692"/>
    </source>
</evidence>
<dbReference type="Pfam" id="PF00664">
    <property type="entry name" value="ABC_membrane"/>
    <property type="match status" value="1"/>
</dbReference>
<evidence type="ECO:0000313" key="9">
    <source>
        <dbReference type="Proteomes" id="UP000233781"/>
    </source>
</evidence>
<gene>
    <name evidence="8" type="ORF">ATL31_2226</name>
</gene>
<evidence type="ECO:0000259" key="6">
    <source>
        <dbReference type="PROSITE" id="PS50893"/>
    </source>
</evidence>
<feature type="transmembrane region" description="Helical" evidence="5">
    <location>
        <begin position="73"/>
        <end position="91"/>
    </location>
</feature>
<feature type="domain" description="ABC transporter" evidence="6">
    <location>
        <begin position="264"/>
        <end position="566"/>
    </location>
</feature>
<dbReference type="GO" id="GO:0005886">
    <property type="term" value="C:plasma membrane"/>
    <property type="evidence" value="ECO:0007669"/>
    <property type="project" value="UniProtKB-SubCell"/>
</dbReference>
<sequence>MPTRPPWFYGVRPDDDAPADTDRLLVWLARRQWRSLLAGACFGIPWMLSVALVPAAVGRAVDDGIVARDGRALALWSLAVLGLGAVSAAAGNGRHWFAVKNWLVAAFRAGVVADRAVRRTGPALTRTMPAGEVLASFTSDFGRMGHTFDVFARFMGAVVSFVVVAVILLRGSLLLGLIMLLGGPLLVGSLAFVMKPLQRRQSAQREEAGRLTALGADTVSGLRVLRGIGGEDSFLARYRAQSQTVRRAGVRVAGTQATLDSAQVLLPGLFVLVVTGVGAHLAVDGQISAGQLVAFYGYTAFLTIPLQTAVEMADKLITTRVAGRRIARILATEPDHAALEPTGWVPPDAALVDPASGVTIEPGVLTALVAARPDDTAAIAGRLGRTVPGRHGVTWGADALDDLPLADVRARVLVSQADPRLFSGPLRGALGGPDDDARMASLAVADADDALAAVEGGMDGEVEERGRSLSGGQRQRLALARALLRDPDVLVLVEPTSAVDAHTEARIAGRLADQRKGRTTVMVTASPLLLEHADVVHLVVDGRVAATGTHRGLSRADARYRAVVVRGEED</sequence>
<dbReference type="PANTHER" id="PTHR43394">
    <property type="entry name" value="ATP-DEPENDENT PERMEASE MDL1, MITOCHONDRIAL"/>
    <property type="match status" value="1"/>
</dbReference>
<feature type="domain" description="ABC transmembrane type-1" evidence="7">
    <location>
        <begin position="37"/>
        <end position="318"/>
    </location>
</feature>
<dbReference type="InterPro" id="IPR011527">
    <property type="entry name" value="ABC1_TM_dom"/>
</dbReference>
<dbReference type="InterPro" id="IPR027417">
    <property type="entry name" value="P-loop_NTPase"/>
</dbReference>
<evidence type="ECO:0000259" key="7">
    <source>
        <dbReference type="PROSITE" id="PS50929"/>
    </source>
</evidence>
<dbReference type="Proteomes" id="UP000233781">
    <property type="component" value="Unassembled WGS sequence"/>
</dbReference>
<dbReference type="RefSeq" id="WP_101395819.1">
    <property type="nucleotide sequence ID" value="NZ_PJNE01000001.1"/>
</dbReference>
<evidence type="ECO:0000256" key="1">
    <source>
        <dbReference type="ARBA" id="ARBA00004651"/>
    </source>
</evidence>
<dbReference type="PROSITE" id="PS50929">
    <property type="entry name" value="ABC_TM1F"/>
    <property type="match status" value="1"/>
</dbReference>
<dbReference type="PROSITE" id="PS50893">
    <property type="entry name" value="ABC_TRANSPORTER_2"/>
    <property type="match status" value="1"/>
</dbReference>
<keyword evidence="9" id="KW-1185">Reference proteome</keyword>
<dbReference type="Pfam" id="PF00005">
    <property type="entry name" value="ABC_tran"/>
    <property type="match status" value="1"/>
</dbReference>
<comment type="caution">
    <text evidence="8">The sequence shown here is derived from an EMBL/GenBank/DDBJ whole genome shotgun (WGS) entry which is preliminary data.</text>
</comment>
<keyword evidence="4 5" id="KW-0472">Membrane</keyword>
<evidence type="ECO:0000256" key="4">
    <source>
        <dbReference type="ARBA" id="ARBA00023136"/>
    </source>
</evidence>
<name>A0A2N3YKK7_9MICO</name>
<protein>
    <submittedName>
        <fullName evidence="8">ABC-type multidrug transport system fused ATPase/permease subunit</fullName>
    </submittedName>
</protein>
<dbReference type="AlphaFoldDB" id="A0A2N3YKK7"/>
<dbReference type="GO" id="GO:0016887">
    <property type="term" value="F:ATP hydrolysis activity"/>
    <property type="evidence" value="ECO:0007669"/>
    <property type="project" value="InterPro"/>
</dbReference>
<keyword evidence="3 5" id="KW-1133">Transmembrane helix</keyword>
<dbReference type="SUPFAM" id="SSF90123">
    <property type="entry name" value="ABC transporter transmembrane region"/>
    <property type="match status" value="1"/>
</dbReference>
<dbReference type="InterPro" id="IPR003439">
    <property type="entry name" value="ABC_transporter-like_ATP-bd"/>
</dbReference>
<dbReference type="OrthoDB" id="4966664at2"/>
<evidence type="ECO:0000313" key="8">
    <source>
        <dbReference type="EMBL" id="PKW27385.1"/>
    </source>
</evidence>
<dbReference type="PROSITE" id="PS00211">
    <property type="entry name" value="ABC_TRANSPORTER_1"/>
    <property type="match status" value="1"/>
</dbReference>
<evidence type="ECO:0000256" key="3">
    <source>
        <dbReference type="ARBA" id="ARBA00022989"/>
    </source>
</evidence>
<feature type="transmembrane region" description="Helical" evidence="5">
    <location>
        <begin position="289"/>
        <end position="310"/>
    </location>
</feature>
<dbReference type="GO" id="GO:0015421">
    <property type="term" value="F:ABC-type oligopeptide transporter activity"/>
    <property type="evidence" value="ECO:0007669"/>
    <property type="project" value="TreeGrafter"/>
</dbReference>
<reference evidence="8 9" key="1">
    <citation type="submission" date="2017-12" db="EMBL/GenBank/DDBJ databases">
        <title>Sequencing the genomes of 1000 Actinobacteria strains.</title>
        <authorList>
            <person name="Klenk H.-P."/>
        </authorList>
    </citation>
    <scope>NUCLEOTIDE SEQUENCE [LARGE SCALE GENOMIC DNA]</scope>
    <source>
        <strain evidence="8 9">DSM 12806</strain>
    </source>
</reference>
<dbReference type="InterPro" id="IPR039421">
    <property type="entry name" value="Type_1_exporter"/>
</dbReference>
<dbReference type="SUPFAM" id="SSF52540">
    <property type="entry name" value="P-loop containing nucleoside triphosphate hydrolases"/>
    <property type="match status" value="1"/>
</dbReference>
<evidence type="ECO:0000256" key="5">
    <source>
        <dbReference type="SAM" id="Phobius"/>
    </source>
</evidence>
<proteinExistence type="predicted"/>
<dbReference type="InterPro" id="IPR017871">
    <property type="entry name" value="ABC_transporter-like_CS"/>
</dbReference>
<dbReference type="InterPro" id="IPR036640">
    <property type="entry name" value="ABC1_TM_sf"/>
</dbReference>
<dbReference type="Gene3D" id="1.20.1560.10">
    <property type="entry name" value="ABC transporter type 1, transmembrane domain"/>
    <property type="match status" value="1"/>
</dbReference>
<organism evidence="8 9">
    <name type="scientific">Phycicoccus duodecadis</name>
    <dbReference type="NCBI Taxonomy" id="173053"/>
    <lineage>
        <taxon>Bacteria</taxon>
        <taxon>Bacillati</taxon>
        <taxon>Actinomycetota</taxon>
        <taxon>Actinomycetes</taxon>
        <taxon>Micrococcales</taxon>
        <taxon>Intrasporangiaceae</taxon>
        <taxon>Phycicoccus</taxon>
    </lineage>
</organism>
<comment type="subcellular location">
    <subcellularLocation>
        <location evidence="1">Cell membrane</location>
        <topology evidence="1">Multi-pass membrane protein</topology>
    </subcellularLocation>
</comment>